<dbReference type="GeneID" id="71992925"/>
<dbReference type="GO" id="GO:0003735">
    <property type="term" value="F:structural constituent of ribosome"/>
    <property type="evidence" value="ECO:0007669"/>
    <property type="project" value="InterPro"/>
</dbReference>
<feature type="compositionally biased region" description="Basic and acidic residues" evidence="1">
    <location>
        <begin position="106"/>
        <end position="115"/>
    </location>
</feature>
<evidence type="ECO:0000313" key="4">
    <source>
        <dbReference type="Proteomes" id="UP000756132"/>
    </source>
</evidence>
<dbReference type="Gene3D" id="6.20.130.10">
    <property type="match status" value="1"/>
</dbReference>
<dbReference type="KEGG" id="ffu:CLAFUR5_13047"/>
<evidence type="ECO:0000313" key="3">
    <source>
        <dbReference type="EMBL" id="UJO24044.1"/>
    </source>
</evidence>
<dbReference type="Proteomes" id="UP000756132">
    <property type="component" value="Chromosome 11"/>
</dbReference>
<gene>
    <name evidence="3" type="ORF">CLAFUR5_13047</name>
</gene>
<dbReference type="InterPro" id="IPR048874">
    <property type="entry name" value="Ribosomal_bL31m_N"/>
</dbReference>
<dbReference type="EMBL" id="CP090173">
    <property type="protein sequence ID" value="UJO24044.1"/>
    <property type="molecule type" value="Genomic_DNA"/>
</dbReference>
<dbReference type="OMA" id="MSMHLPL"/>
<dbReference type="RefSeq" id="XP_047768410.1">
    <property type="nucleotide sequence ID" value="XM_047912195.1"/>
</dbReference>
<evidence type="ECO:0000259" key="2">
    <source>
        <dbReference type="Pfam" id="PF21492"/>
    </source>
</evidence>
<sequence>MSVLSSSCRIECAACRLTHQIRHASLLRRPKKPYTFTQLITLSDGSTFTHRTTSPAPIYRSAKDTKNSPLWNPSSQKLLNVEEDEAGRLRSFRARFGRGFDAEALKEGEEAREGEEKLDESQSGDSLLDLISGFGKEAEGQGKVAGKREEAVKSEKGKGGQK</sequence>
<proteinExistence type="predicted"/>
<feature type="region of interest" description="Disordered" evidence="1">
    <location>
        <begin position="106"/>
        <end position="162"/>
    </location>
</feature>
<dbReference type="GO" id="GO:0032543">
    <property type="term" value="P:mitochondrial translation"/>
    <property type="evidence" value="ECO:0007669"/>
    <property type="project" value="InterPro"/>
</dbReference>
<dbReference type="Pfam" id="PF21492">
    <property type="entry name" value="bL31_N"/>
    <property type="match status" value="1"/>
</dbReference>
<reference evidence="3" key="2">
    <citation type="journal article" date="2022" name="Microb. Genom.">
        <title>A chromosome-scale genome assembly of the tomato pathogen Cladosporium fulvum reveals a compartmentalized genome architecture and the presence of a dispensable chromosome.</title>
        <authorList>
            <person name="Zaccaron A.Z."/>
            <person name="Chen L.H."/>
            <person name="Samaras A."/>
            <person name="Stergiopoulos I."/>
        </authorList>
    </citation>
    <scope>NUCLEOTIDE SEQUENCE</scope>
    <source>
        <strain evidence="3">Race5_Kim</strain>
    </source>
</reference>
<dbReference type="AlphaFoldDB" id="A0A9Q8PJZ6"/>
<dbReference type="GO" id="GO:0005762">
    <property type="term" value="C:mitochondrial large ribosomal subunit"/>
    <property type="evidence" value="ECO:0007669"/>
    <property type="project" value="InterPro"/>
</dbReference>
<reference evidence="3" key="1">
    <citation type="submission" date="2021-12" db="EMBL/GenBank/DDBJ databases">
        <authorList>
            <person name="Zaccaron A."/>
            <person name="Stergiopoulos I."/>
        </authorList>
    </citation>
    <scope>NUCLEOTIDE SEQUENCE</scope>
    <source>
        <strain evidence="3">Race5_Kim</strain>
    </source>
</reference>
<evidence type="ECO:0000256" key="1">
    <source>
        <dbReference type="SAM" id="MobiDB-lite"/>
    </source>
</evidence>
<dbReference type="PANTHER" id="PTHR28174">
    <property type="entry name" value="54S RIBOSOMAL PROTEIN L36, MITOCHONDRIAL"/>
    <property type="match status" value="1"/>
</dbReference>
<name>A0A9Q8PJZ6_PASFU</name>
<feature type="compositionally biased region" description="Basic and acidic residues" evidence="1">
    <location>
        <begin position="136"/>
        <end position="162"/>
    </location>
</feature>
<organism evidence="3 4">
    <name type="scientific">Passalora fulva</name>
    <name type="common">Tomato leaf mold</name>
    <name type="synonym">Cladosporium fulvum</name>
    <dbReference type="NCBI Taxonomy" id="5499"/>
    <lineage>
        <taxon>Eukaryota</taxon>
        <taxon>Fungi</taxon>
        <taxon>Dikarya</taxon>
        <taxon>Ascomycota</taxon>
        <taxon>Pezizomycotina</taxon>
        <taxon>Dothideomycetes</taxon>
        <taxon>Dothideomycetidae</taxon>
        <taxon>Mycosphaerellales</taxon>
        <taxon>Mycosphaerellaceae</taxon>
        <taxon>Fulvia</taxon>
    </lineage>
</organism>
<dbReference type="PANTHER" id="PTHR28174:SF1">
    <property type="entry name" value="LARGE RIBOSOMAL SUBUNIT PROTEIN BL31M"/>
    <property type="match status" value="1"/>
</dbReference>
<dbReference type="OrthoDB" id="5587740at2759"/>
<dbReference type="InterPro" id="IPR034600">
    <property type="entry name" value="Ribosomal_bL31m"/>
</dbReference>
<feature type="domain" description="Ribosomal protein bL31m N-terminal" evidence="2">
    <location>
        <begin position="29"/>
        <end position="74"/>
    </location>
</feature>
<keyword evidence="4" id="KW-1185">Reference proteome</keyword>
<accession>A0A9Q8PJZ6</accession>
<protein>
    <recommendedName>
        <fullName evidence="2">Ribosomal protein bL31m N-terminal domain-containing protein</fullName>
    </recommendedName>
</protein>